<dbReference type="Pfam" id="PF04138">
    <property type="entry name" value="GtrA_DPMS_TM"/>
    <property type="match status" value="1"/>
</dbReference>
<keyword evidence="14" id="KW-0963">Cytoplasm</keyword>
<evidence type="ECO:0000256" key="10">
    <source>
        <dbReference type="ARBA" id="ARBA00022801"/>
    </source>
</evidence>
<comment type="catalytic activity">
    <reaction evidence="1 14">
        <text>Endonucleolytic cleavage to 5'-phosphomonoester.</text>
        <dbReference type="EC" id="3.1.26.4"/>
    </reaction>
</comment>
<dbReference type="PROSITE" id="PS50879">
    <property type="entry name" value="RNASE_H_1"/>
    <property type="match status" value="1"/>
</dbReference>
<keyword evidence="11 14" id="KW-0460">Magnesium</keyword>
<dbReference type="Pfam" id="PF00075">
    <property type="entry name" value="RNase_H"/>
    <property type="match status" value="1"/>
</dbReference>
<feature type="binding site" evidence="14">
    <location>
        <position position="69"/>
    </location>
    <ligand>
        <name>Mg(2+)</name>
        <dbReference type="ChEBI" id="CHEBI:18420"/>
        <label>1</label>
    </ligand>
</feature>
<dbReference type="GO" id="GO:0005737">
    <property type="term" value="C:cytoplasm"/>
    <property type="evidence" value="ECO:0007669"/>
    <property type="project" value="UniProtKB-SubCell"/>
</dbReference>
<evidence type="ECO:0000256" key="7">
    <source>
        <dbReference type="ARBA" id="ARBA00022722"/>
    </source>
</evidence>
<proteinExistence type="inferred from homology"/>
<dbReference type="GO" id="GO:0003676">
    <property type="term" value="F:nucleic acid binding"/>
    <property type="evidence" value="ECO:0007669"/>
    <property type="project" value="InterPro"/>
</dbReference>
<sequence length="385" mass="40519">MTLTAAADGSSLGNPGPAGWAWYVDDDCWAAGGWESSTNNRGELTAVLELLRATEAAGLAGEELLIQCDSQYVINSLTKWRHGWKKRGWRKADGKPVLNSDLVKDLDAALAGRTVRFEWVRGHVGHPMNEAADSRARGAATASSRAARCPQGRAGPGAAGPGEPGGAAGAECDVVEHPRCAADRRPVLKAEEPDAVSAGPRRPPLTETAQVRQTRGIRPPARLTAMTTTSPALPASRPTILNRLAGLRRRIPTVVLFAAVSFTGWSVDYALVLILNSLTDSVLYAVVGARIVSCTLGFLLNRRLFGAGPENYWRSAGGYAAVQGGVAATSYAGIAVLTGAGAPLWLAKVLVDSTLFIVNYLAQSRLVYRVPAQQPVPVPALATAA</sequence>
<evidence type="ECO:0000256" key="1">
    <source>
        <dbReference type="ARBA" id="ARBA00000077"/>
    </source>
</evidence>
<evidence type="ECO:0000256" key="5">
    <source>
        <dbReference type="ARBA" id="ARBA00012180"/>
    </source>
</evidence>
<keyword evidence="7 14" id="KW-0540">Nuclease</keyword>
<feature type="compositionally biased region" description="Gly residues" evidence="15">
    <location>
        <begin position="154"/>
        <end position="168"/>
    </location>
</feature>
<keyword evidence="6 16" id="KW-0812">Transmembrane</keyword>
<dbReference type="Gene3D" id="3.30.420.10">
    <property type="entry name" value="Ribonuclease H-like superfamily/Ribonuclease H"/>
    <property type="match status" value="1"/>
</dbReference>
<evidence type="ECO:0000256" key="14">
    <source>
        <dbReference type="HAMAP-Rule" id="MF_00042"/>
    </source>
</evidence>
<dbReference type="HOGENOM" id="CLU_716954_0_0_11"/>
<evidence type="ECO:0000256" key="2">
    <source>
        <dbReference type="ARBA" id="ARBA00004141"/>
    </source>
</evidence>
<dbReference type="GO" id="GO:0016020">
    <property type="term" value="C:membrane"/>
    <property type="evidence" value="ECO:0007669"/>
    <property type="project" value="UniProtKB-SubCell"/>
</dbReference>
<dbReference type="GO" id="GO:0000271">
    <property type="term" value="P:polysaccharide biosynthetic process"/>
    <property type="evidence" value="ECO:0007669"/>
    <property type="project" value="InterPro"/>
</dbReference>
<comment type="caution">
    <text evidence="18">The sequence shown here is derived from an EMBL/GenBank/DDBJ whole genome shotgun (WGS) entry which is preliminary data.</text>
</comment>
<gene>
    <name evidence="14" type="primary">rnhA</name>
    <name evidence="18" type="ORF">HMPREF0059_02447</name>
</gene>
<evidence type="ECO:0000256" key="11">
    <source>
        <dbReference type="ARBA" id="ARBA00022842"/>
    </source>
</evidence>
<dbReference type="InterPro" id="IPR022892">
    <property type="entry name" value="RNaseHI"/>
</dbReference>
<evidence type="ECO:0000256" key="6">
    <source>
        <dbReference type="ARBA" id="ARBA00022692"/>
    </source>
</evidence>
<dbReference type="InterPro" id="IPR007267">
    <property type="entry name" value="GtrA_DPMS_TM"/>
</dbReference>
<comment type="cofactor">
    <cofactor evidence="14">
        <name>Mg(2+)</name>
        <dbReference type="ChEBI" id="CHEBI:18420"/>
    </cofactor>
    <text evidence="14">Binds 1 Mg(2+) ion per subunit. May bind a second metal ion at a regulatory site, or after substrate binding.</text>
</comment>
<dbReference type="GO" id="GO:0004523">
    <property type="term" value="F:RNA-DNA hybrid ribonuclease activity"/>
    <property type="evidence" value="ECO:0007669"/>
    <property type="project" value="UniProtKB-UniRule"/>
</dbReference>
<feature type="transmembrane region" description="Helical" evidence="16">
    <location>
        <begin position="253"/>
        <end position="275"/>
    </location>
</feature>
<feature type="domain" description="RNase H type-1" evidence="17">
    <location>
        <begin position="1"/>
        <end position="141"/>
    </location>
</feature>
<keyword evidence="10 14" id="KW-0378">Hydrolase</keyword>
<dbReference type="HAMAP" id="MF_00042">
    <property type="entry name" value="RNase_H"/>
    <property type="match status" value="1"/>
</dbReference>
<evidence type="ECO:0000256" key="4">
    <source>
        <dbReference type="ARBA" id="ARBA00011245"/>
    </source>
</evidence>
<comment type="function">
    <text evidence="14">Endonuclease that specifically degrades the RNA of RNA-DNA hybrids.</text>
</comment>
<feature type="transmembrane region" description="Helical" evidence="16">
    <location>
        <begin position="312"/>
        <end position="336"/>
    </location>
</feature>
<feature type="binding site" evidence="14">
    <location>
        <position position="43"/>
    </location>
    <ligand>
        <name>Mg(2+)</name>
        <dbReference type="ChEBI" id="CHEBI:18420"/>
        <label>1</label>
    </ligand>
</feature>
<keyword evidence="12 16" id="KW-1133">Transmembrane helix</keyword>
<evidence type="ECO:0000256" key="3">
    <source>
        <dbReference type="ARBA" id="ARBA00005300"/>
    </source>
</evidence>
<comment type="similarity">
    <text evidence="3 14">Belongs to the RNase H family.</text>
</comment>
<evidence type="ECO:0000256" key="9">
    <source>
        <dbReference type="ARBA" id="ARBA00022759"/>
    </source>
</evidence>
<evidence type="ECO:0000256" key="12">
    <source>
        <dbReference type="ARBA" id="ARBA00022989"/>
    </source>
</evidence>
<reference evidence="19" key="1">
    <citation type="submission" date="2010-02" db="EMBL/GenBank/DDBJ databases">
        <title>The Genome Sequence of Prevotella oris strain C735.</title>
        <authorList>
            <consortium name="The Broad Institute Genome Sequencing Platform"/>
            <person name="Ward D."/>
            <person name="Feldgarden M."/>
            <person name="Earl A."/>
            <person name="Young S.K."/>
            <person name="Zeng Q."/>
            <person name="Koehrsen M."/>
            <person name="Alvarado L."/>
            <person name="Berlin A."/>
            <person name="Bochicchio J."/>
            <person name="Borenstein D."/>
            <person name="Chapman S.B."/>
            <person name="Chen Z."/>
            <person name="Engels R."/>
            <person name="Freedman E."/>
            <person name="Gellesch M."/>
            <person name="Goldberg J."/>
            <person name="Griggs A."/>
            <person name="Gujja S."/>
            <person name="Heilman E."/>
            <person name="Heiman D."/>
            <person name="Hepburn T."/>
            <person name="Howarth C."/>
            <person name="Jen D."/>
            <person name="Larson L."/>
            <person name="Mehta T."/>
            <person name="Park D."/>
            <person name="Pearson M."/>
            <person name="Roberts A."/>
            <person name="Saif S."/>
            <person name="Shea T."/>
            <person name="Shenoy N."/>
            <person name="Sisk P."/>
            <person name="Stolte C."/>
            <person name="Sykes S."/>
            <person name="Thomson T."/>
            <person name="Walk T."/>
            <person name="White J."/>
            <person name="Yandava C."/>
            <person name="Sibley C.D."/>
            <person name="Field T.R."/>
            <person name="Grinwis M."/>
            <person name="Eshaghurshan C.S."/>
            <person name="Surette M.G."/>
            <person name="Haas B."/>
            <person name="Nusbaum C."/>
            <person name="Birren B."/>
        </authorList>
    </citation>
    <scope>NUCLEOTIDE SEQUENCE [LARGE SCALE GENOMIC DNA]</scope>
    <source>
        <strain evidence="19">C505</strain>
    </source>
</reference>
<feature type="region of interest" description="Disordered" evidence="15">
    <location>
        <begin position="189"/>
        <end position="234"/>
    </location>
</feature>
<protein>
    <recommendedName>
        <fullName evidence="5 14">Ribonuclease H</fullName>
        <shortName evidence="14">RNase H</shortName>
        <ecNumber evidence="5 14">3.1.26.4</ecNumber>
    </recommendedName>
</protein>
<dbReference type="eggNOG" id="COG0328">
    <property type="taxonomic scope" value="Bacteria"/>
</dbReference>
<evidence type="ECO:0000256" key="16">
    <source>
        <dbReference type="SAM" id="Phobius"/>
    </source>
</evidence>
<dbReference type="CDD" id="cd09278">
    <property type="entry name" value="RNase_HI_prokaryote_like"/>
    <property type="match status" value="1"/>
</dbReference>
<comment type="subunit">
    <text evidence="4 14">Monomer.</text>
</comment>
<comment type="subcellular location">
    <subcellularLocation>
        <location evidence="14">Cytoplasm</location>
    </subcellularLocation>
    <subcellularLocation>
        <location evidence="2">Membrane</location>
        <topology evidence="2">Multi-pass membrane protein</topology>
    </subcellularLocation>
</comment>
<dbReference type="SUPFAM" id="SSF53098">
    <property type="entry name" value="Ribonuclease H-like"/>
    <property type="match status" value="1"/>
</dbReference>
<reference evidence="18 19" key="2">
    <citation type="submission" date="2011-10" db="EMBL/GenBank/DDBJ databases">
        <title>The Genome Sequence of Actinomyces viscosus C505.</title>
        <authorList>
            <consortium name="The Broad Institute Genome Sequencing Platform"/>
            <consortium name="The Broad Institute Genome Sequencing Center for Infectious Disease"/>
            <person name="Earl A."/>
            <person name="Ward D."/>
            <person name="Feldgarden M."/>
            <person name="Gevers D."/>
            <person name="Sibley C.D."/>
            <person name="Field T.R."/>
            <person name="Grinwis M."/>
            <person name="Eshaghurshan C.S."/>
            <person name="Surette M.G."/>
            <person name="Young S.K."/>
            <person name="Zeng Q."/>
            <person name="Gargeya S."/>
            <person name="Fitzgerald M."/>
            <person name="Haas B."/>
            <person name="Abouelleil A."/>
            <person name="Alvarado L."/>
            <person name="Arachchi H.M."/>
            <person name="Berlin A."/>
            <person name="Brown A."/>
            <person name="Chapman S.B."/>
            <person name="Chen Z."/>
            <person name="Dunbar C."/>
            <person name="Freedman E."/>
            <person name="Gearin G."/>
            <person name="Goldberg J."/>
            <person name="Griggs A."/>
            <person name="Gujja S."/>
            <person name="Heiman D."/>
            <person name="Howarth C."/>
            <person name="Larson L."/>
            <person name="Lui A."/>
            <person name="MacDonald P.J.P."/>
            <person name="Montmayeur A."/>
            <person name="Murphy C."/>
            <person name="Neiman D."/>
            <person name="Pearson M."/>
            <person name="Priest M."/>
            <person name="Roberts A."/>
            <person name="Saif S."/>
            <person name="Shea T."/>
            <person name="Shenoy N."/>
            <person name="Sisk P."/>
            <person name="Stolte C."/>
            <person name="Sykes S."/>
            <person name="Wortman J."/>
            <person name="Nusbaum C."/>
            <person name="Birren B."/>
        </authorList>
    </citation>
    <scope>NUCLEOTIDE SEQUENCE [LARGE SCALE GENOMIC DNA]</scope>
    <source>
        <strain evidence="18 19">C505</strain>
    </source>
</reference>
<feature type="region of interest" description="Disordered" evidence="15">
    <location>
        <begin position="130"/>
        <end position="170"/>
    </location>
</feature>
<name>F2V186_ACTVI</name>
<dbReference type="GO" id="GO:0000287">
    <property type="term" value="F:magnesium ion binding"/>
    <property type="evidence" value="ECO:0007669"/>
    <property type="project" value="UniProtKB-UniRule"/>
</dbReference>
<dbReference type="InterPro" id="IPR050092">
    <property type="entry name" value="RNase_H"/>
</dbReference>
<dbReference type="PANTHER" id="PTHR10642:SF26">
    <property type="entry name" value="RIBONUCLEASE H1"/>
    <property type="match status" value="1"/>
</dbReference>
<dbReference type="Proteomes" id="UP000004668">
    <property type="component" value="Unassembled WGS sequence"/>
</dbReference>
<evidence type="ECO:0000256" key="13">
    <source>
        <dbReference type="ARBA" id="ARBA00023136"/>
    </source>
</evidence>
<feature type="binding site" evidence="14">
    <location>
        <position position="8"/>
    </location>
    <ligand>
        <name>Mg(2+)</name>
        <dbReference type="ChEBI" id="CHEBI:18420"/>
        <label>1</label>
    </ligand>
</feature>
<dbReference type="AlphaFoldDB" id="F2V186"/>
<evidence type="ECO:0000259" key="17">
    <source>
        <dbReference type="PROSITE" id="PS50879"/>
    </source>
</evidence>
<dbReference type="EMBL" id="ACRE02000031">
    <property type="protein sequence ID" value="EGE37084.2"/>
    <property type="molecule type" value="Genomic_DNA"/>
</dbReference>
<evidence type="ECO:0000313" key="19">
    <source>
        <dbReference type="Proteomes" id="UP000004668"/>
    </source>
</evidence>
<keyword evidence="8 14" id="KW-0479">Metal-binding</keyword>
<dbReference type="GO" id="GO:0043137">
    <property type="term" value="P:DNA replication, removal of RNA primer"/>
    <property type="evidence" value="ECO:0007669"/>
    <property type="project" value="TreeGrafter"/>
</dbReference>
<evidence type="ECO:0000256" key="8">
    <source>
        <dbReference type="ARBA" id="ARBA00022723"/>
    </source>
</evidence>
<evidence type="ECO:0000256" key="15">
    <source>
        <dbReference type="SAM" id="MobiDB-lite"/>
    </source>
</evidence>
<evidence type="ECO:0000313" key="18">
    <source>
        <dbReference type="EMBL" id="EGE37084.2"/>
    </source>
</evidence>
<organism evidence="18 19">
    <name type="scientific">Actinomyces viscosus C505</name>
    <dbReference type="NCBI Taxonomy" id="562973"/>
    <lineage>
        <taxon>Bacteria</taxon>
        <taxon>Bacillati</taxon>
        <taxon>Actinomycetota</taxon>
        <taxon>Actinomycetes</taxon>
        <taxon>Actinomycetales</taxon>
        <taxon>Actinomycetaceae</taxon>
        <taxon>Actinomyces</taxon>
    </lineage>
</organism>
<feature type="transmembrane region" description="Helical" evidence="16">
    <location>
        <begin position="281"/>
        <end position="300"/>
    </location>
</feature>
<dbReference type="InterPro" id="IPR002156">
    <property type="entry name" value="RNaseH_domain"/>
</dbReference>
<feature type="binding site" evidence="14">
    <location>
        <position position="8"/>
    </location>
    <ligand>
        <name>Mg(2+)</name>
        <dbReference type="ChEBI" id="CHEBI:18420"/>
        <label>2</label>
    </ligand>
</feature>
<keyword evidence="9 14" id="KW-0255">Endonuclease</keyword>
<feature type="compositionally biased region" description="Low complexity" evidence="15">
    <location>
        <begin position="137"/>
        <end position="153"/>
    </location>
</feature>
<dbReference type="PANTHER" id="PTHR10642">
    <property type="entry name" value="RIBONUCLEASE H1"/>
    <property type="match status" value="1"/>
</dbReference>
<dbReference type="EC" id="3.1.26.4" evidence="5 14"/>
<keyword evidence="13 16" id="KW-0472">Membrane</keyword>
<feature type="binding site" evidence="14">
    <location>
        <position position="133"/>
    </location>
    <ligand>
        <name>Mg(2+)</name>
        <dbReference type="ChEBI" id="CHEBI:18420"/>
        <label>2</label>
    </ligand>
</feature>
<dbReference type="InterPro" id="IPR012337">
    <property type="entry name" value="RNaseH-like_sf"/>
</dbReference>
<dbReference type="eggNOG" id="COG2246">
    <property type="taxonomic scope" value="Bacteria"/>
</dbReference>
<accession>F2V186</accession>
<dbReference type="InterPro" id="IPR036397">
    <property type="entry name" value="RNaseH_sf"/>
</dbReference>